<dbReference type="Pfam" id="PF13585">
    <property type="entry name" value="CHU_C"/>
    <property type="match status" value="1"/>
</dbReference>
<evidence type="ECO:0000256" key="1">
    <source>
        <dbReference type="SAM" id="SignalP"/>
    </source>
</evidence>
<organism evidence="2 3">
    <name type="scientific">Neotamlana laminarinivorans</name>
    <dbReference type="NCBI Taxonomy" id="2883124"/>
    <lineage>
        <taxon>Bacteria</taxon>
        <taxon>Pseudomonadati</taxon>
        <taxon>Bacteroidota</taxon>
        <taxon>Flavobacteriia</taxon>
        <taxon>Flavobacteriales</taxon>
        <taxon>Flavobacteriaceae</taxon>
        <taxon>Neotamlana</taxon>
    </lineage>
</organism>
<sequence length="902" mass="99178">MKILYTTLFILSIQFIFSQNEAANWYFGQNAGINFNTTTGDVTALGDGSINTLEGCTSISDENGNLLFYTDGSIVYNSTHTVMDNGYSLLGDSSSTQSAIIVPKPQDPNIYYIFTVDDQITQSSPVNLGLNYSIVDMSLDGGLGSVTSKNINLVDECSEKVTAVLKDCVDDTYWVVTFAAQSGVGTPYDTFYAFEINASGVNTKAVTSTFSDLNINEGRGYLKLSPDGTKMACASVDYGLYLYDFDTLTGKVSNQNLIRSSGGDYQPYGVEFSPNSQLLYTTYSNDYFGSDSENPNTHNGILVQYNLNEANIISSEVTLDNRQLYRGGLQLGPNGKIYRALSATYLTGLPFLGVIENPNTIGTGAYYNHNAISLSSGLSTQGLPPFVSSFFNTEIDIIKNGESTNSLVLCEGTSYTLTAEDIPGADYVWTFDGTTLPESDFDLEVSQQGRYEVYIEPNNGDCALEGFAFVTLNENPTVNNITLLQCDEDGLSDGLTLFNLTEAENELANFETDRSLLFYSDSSRTVKIEPDAYYNTSNPQIVYAEVINNNTGCYSVAELTLSVSITQANHVSLPATCDDDGIEDGLHIFDLSEADNLILNGHPQDLNIRYFETYNDALLETNELNTSYTNTTPYSQIIYARTENDNNCYGINEVELTVNKLPQLTTEEITSYCLNFYPEPITINAGILEGNTTDYTYSWSTGESTFDIQINEVGDYVVTVTNANGCSKARTVSVEASNIAEISSIEVVDASANNTITVITSGEGEYQYALFNSDNQEVVPYQNSSTFTQVSPGIYTVYVQDIENDCGEVSQDVSVIGFPKYFTPNNDGINDTWQIYGVSDMFQPNTKILIFNRYGKLLKELNPTGSGWNGTYKGEVLPADDYWFAITLQDGRVYKNHFTLKQ</sequence>
<gene>
    <name evidence="2" type="ORF">LG649_08880</name>
</gene>
<keyword evidence="3" id="KW-1185">Reference proteome</keyword>
<evidence type="ECO:0000313" key="3">
    <source>
        <dbReference type="Proteomes" id="UP001139199"/>
    </source>
</evidence>
<dbReference type="Proteomes" id="UP001139199">
    <property type="component" value="Unassembled WGS sequence"/>
</dbReference>
<reference evidence="2" key="1">
    <citation type="submission" date="2021-10" db="EMBL/GenBank/DDBJ databases">
        <title>Tamlana sargassums sp. nov., and Tamlana laminarinivorans sp. nov., two new bacteria isolated from the brown alga.</title>
        <authorList>
            <person name="Li J."/>
        </authorList>
    </citation>
    <scope>NUCLEOTIDE SEQUENCE</scope>
    <source>
        <strain evidence="2">PT2-4</strain>
    </source>
</reference>
<dbReference type="RefSeq" id="WP_226543452.1">
    <property type="nucleotide sequence ID" value="NZ_JAJAPW010000003.1"/>
</dbReference>
<protein>
    <submittedName>
        <fullName evidence="2">T9SS type B sorting domain-containing protein</fullName>
    </submittedName>
</protein>
<dbReference type="AlphaFoldDB" id="A0A9X1L3Y6"/>
<dbReference type="NCBIfam" id="TIGR04131">
    <property type="entry name" value="Bac_Flav_CTERM"/>
    <property type="match status" value="1"/>
</dbReference>
<comment type="caution">
    <text evidence="2">The sequence shown here is derived from an EMBL/GenBank/DDBJ whole genome shotgun (WGS) entry which is preliminary data.</text>
</comment>
<dbReference type="SUPFAM" id="SSF50969">
    <property type="entry name" value="YVTN repeat-like/Quinoprotein amine dehydrogenase"/>
    <property type="match status" value="2"/>
</dbReference>
<dbReference type="InterPro" id="IPR011044">
    <property type="entry name" value="Quino_amine_DH_bsu"/>
</dbReference>
<evidence type="ECO:0000313" key="2">
    <source>
        <dbReference type="EMBL" id="MCB4798959.1"/>
    </source>
</evidence>
<dbReference type="EMBL" id="JAJAPW010000003">
    <property type="protein sequence ID" value="MCB4798959.1"/>
    <property type="molecule type" value="Genomic_DNA"/>
</dbReference>
<name>A0A9X1L3Y6_9FLAO</name>
<proteinExistence type="predicted"/>
<dbReference type="InterPro" id="IPR026341">
    <property type="entry name" value="T9SS_type_B"/>
</dbReference>
<feature type="chain" id="PRO_5040743785" evidence="1">
    <location>
        <begin position="23"/>
        <end position="902"/>
    </location>
</feature>
<keyword evidence="1" id="KW-0732">Signal</keyword>
<accession>A0A9X1L3Y6</accession>
<feature type="signal peptide" evidence="1">
    <location>
        <begin position="1"/>
        <end position="22"/>
    </location>
</feature>